<gene>
    <name evidence="2" type="ORF">S03H2_15703</name>
</gene>
<keyword evidence="1" id="KW-0175">Coiled coil</keyword>
<feature type="coiled-coil region" evidence="1">
    <location>
        <begin position="26"/>
        <end position="60"/>
    </location>
</feature>
<organism evidence="2">
    <name type="scientific">marine sediment metagenome</name>
    <dbReference type="NCBI Taxonomy" id="412755"/>
    <lineage>
        <taxon>unclassified sequences</taxon>
        <taxon>metagenomes</taxon>
        <taxon>ecological metagenomes</taxon>
    </lineage>
</organism>
<comment type="caution">
    <text evidence="2">The sequence shown here is derived from an EMBL/GenBank/DDBJ whole genome shotgun (WGS) entry which is preliminary data.</text>
</comment>
<proteinExistence type="predicted"/>
<protein>
    <submittedName>
        <fullName evidence="2">Uncharacterized protein</fullName>
    </submittedName>
</protein>
<feature type="non-terminal residue" evidence="2">
    <location>
        <position position="127"/>
    </location>
</feature>
<name>X1ERQ2_9ZZZZ</name>
<accession>X1ERQ2</accession>
<reference evidence="2" key="1">
    <citation type="journal article" date="2014" name="Front. Microbiol.">
        <title>High frequency of phylogenetically diverse reductive dehalogenase-homologous genes in deep subseafloor sedimentary metagenomes.</title>
        <authorList>
            <person name="Kawai M."/>
            <person name="Futagami T."/>
            <person name="Toyoda A."/>
            <person name="Takaki Y."/>
            <person name="Nishi S."/>
            <person name="Hori S."/>
            <person name="Arai W."/>
            <person name="Tsubouchi T."/>
            <person name="Morono Y."/>
            <person name="Uchiyama I."/>
            <person name="Ito T."/>
            <person name="Fujiyama A."/>
            <person name="Inagaki F."/>
            <person name="Takami H."/>
        </authorList>
    </citation>
    <scope>NUCLEOTIDE SEQUENCE</scope>
    <source>
        <strain evidence="2">Expedition CK06-06</strain>
    </source>
</reference>
<evidence type="ECO:0000256" key="1">
    <source>
        <dbReference type="SAM" id="Coils"/>
    </source>
</evidence>
<sequence>MVGAIVFWAGVGTWSFYNHHQIAQRSQWLEKENQLAKTQLENEKQKVKFLSQRLNKIREKSVFIQNFLGLKPQGKAKGKIGQGGVEVSPQAFSLPLNAPSEVNPEPVTLIQSAQPPYFSRQVIGQLD</sequence>
<dbReference type="AlphaFoldDB" id="X1ERQ2"/>
<dbReference type="EMBL" id="BARU01007989">
    <property type="protein sequence ID" value="GAH35267.1"/>
    <property type="molecule type" value="Genomic_DNA"/>
</dbReference>
<evidence type="ECO:0000313" key="2">
    <source>
        <dbReference type="EMBL" id="GAH35267.1"/>
    </source>
</evidence>